<name>A0A0E0IR65_ORYNI</name>
<dbReference type="Gramene" id="ONIVA10G06950.3">
    <property type="protein sequence ID" value="ONIVA10G06950.3"/>
    <property type="gene ID" value="ONIVA10G06950"/>
</dbReference>
<proteinExistence type="predicted"/>
<organism evidence="1">
    <name type="scientific">Oryza nivara</name>
    <name type="common">Indian wild rice</name>
    <name type="synonym">Oryza sativa f. spontanea</name>
    <dbReference type="NCBI Taxonomy" id="4536"/>
    <lineage>
        <taxon>Eukaryota</taxon>
        <taxon>Viridiplantae</taxon>
        <taxon>Streptophyta</taxon>
        <taxon>Embryophyta</taxon>
        <taxon>Tracheophyta</taxon>
        <taxon>Spermatophyta</taxon>
        <taxon>Magnoliopsida</taxon>
        <taxon>Liliopsida</taxon>
        <taxon>Poales</taxon>
        <taxon>Poaceae</taxon>
        <taxon>BOP clade</taxon>
        <taxon>Oryzoideae</taxon>
        <taxon>Oryzeae</taxon>
        <taxon>Oryzinae</taxon>
        <taxon>Oryza</taxon>
    </lineage>
</organism>
<keyword evidence="2" id="KW-1185">Reference proteome</keyword>
<reference evidence="1" key="1">
    <citation type="submission" date="2015-04" db="UniProtKB">
        <authorList>
            <consortium name="EnsemblPlants"/>
        </authorList>
    </citation>
    <scope>IDENTIFICATION</scope>
    <source>
        <strain evidence="1">SL10</strain>
    </source>
</reference>
<accession>A0A0E0IR65</accession>
<sequence>MRGMFCLVSWFKETYSNPTSRALLLRRCRSLDALVAFLRAYYAPSYLSAEDAMRMIDEHAGIPLCS</sequence>
<dbReference type="HOGENOM" id="CLU_2835543_0_0_1"/>
<reference evidence="1" key="2">
    <citation type="submission" date="2018-04" db="EMBL/GenBank/DDBJ databases">
        <title>OnivRS2 (Oryza nivara Reference Sequence Version 2).</title>
        <authorList>
            <person name="Zhang J."/>
            <person name="Kudrna D."/>
            <person name="Lee S."/>
            <person name="Talag J."/>
            <person name="Rajasekar S."/>
            <person name="Welchert J."/>
            <person name="Hsing Y.-I."/>
            <person name="Wing R.A."/>
        </authorList>
    </citation>
    <scope>NUCLEOTIDE SEQUENCE [LARGE SCALE GENOMIC DNA]</scope>
</reference>
<protein>
    <submittedName>
        <fullName evidence="1">Uncharacterized protein</fullName>
    </submittedName>
</protein>
<evidence type="ECO:0000313" key="2">
    <source>
        <dbReference type="Proteomes" id="UP000006591"/>
    </source>
</evidence>
<dbReference type="AlphaFoldDB" id="A0A0E0IR65"/>
<evidence type="ECO:0000313" key="1">
    <source>
        <dbReference type="EnsemblPlants" id="ONIVA10G06950.3"/>
    </source>
</evidence>
<dbReference type="Proteomes" id="UP000006591">
    <property type="component" value="Chromosome 10"/>
</dbReference>
<dbReference type="EnsemblPlants" id="ONIVA10G06950.3">
    <property type="protein sequence ID" value="ONIVA10G06950.3"/>
    <property type="gene ID" value="ONIVA10G06950"/>
</dbReference>